<name>A0ABV9CGZ2_9ACTN</name>
<dbReference type="Proteomes" id="UP001596004">
    <property type="component" value="Unassembled WGS sequence"/>
</dbReference>
<comment type="caution">
    <text evidence="2">The sequence shown here is derived from an EMBL/GenBank/DDBJ whole genome shotgun (WGS) entry which is preliminary data.</text>
</comment>
<dbReference type="Pfam" id="PF04149">
    <property type="entry name" value="DUF397"/>
    <property type="match status" value="1"/>
</dbReference>
<evidence type="ECO:0000313" key="2">
    <source>
        <dbReference type="EMBL" id="MFC4532334.1"/>
    </source>
</evidence>
<reference evidence="3" key="1">
    <citation type="journal article" date="2019" name="Int. J. Syst. Evol. Microbiol.">
        <title>The Global Catalogue of Microorganisms (GCM) 10K type strain sequencing project: providing services to taxonomists for standard genome sequencing and annotation.</title>
        <authorList>
            <consortium name="The Broad Institute Genomics Platform"/>
            <consortium name="The Broad Institute Genome Sequencing Center for Infectious Disease"/>
            <person name="Wu L."/>
            <person name="Ma J."/>
        </authorList>
    </citation>
    <scope>NUCLEOTIDE SEQUENCE [LARGE SCALE GENOMIC DNA]</scope>
    <source>
        <strain evidence="3">CGMCC 4.7132</strain>
    </source>
</reference>
<sequence length="68" mass="7258">MDLSQALWRKSSWSGDNGGHCVEVASNLTAEHAIAVRDSKNPDGLPLVIACGEWSAFVHILKTGPITV</sequence>
<organism evidence="2 3">
    <name type="scientific">Sphaerisporangium dianthi</name>
    <dbReference type="NCBI Taxonomy" id="1436120"/>
    <lineage>
        <taxon>Bacteria</taxon>
        <taxon>Bacillati</taxon>
        <taxon>Actinomycetota</taxon>
        <taxon>Actinomycetes</taxon>
        <taxon>Streptosporangiales</taxon>
        <taxon>Streptosporangiaceae</taxon>
        <taxon>Sphaerisporangium</taxon>
    </lineage>
</organism>
<dbReference type="InterPro" id="IPR007278">
    <property type="entry name" value="DUF397"/>
</dbReference>
<evidence type="ECO:0000313" key="3">
    <source>
        <dbReference type="Proteomes" id="UP001596004"/>
    </source>
</evidence>
<accession>A0ABV9CGZ2</accession>
<feature type="domain" description="DUF397" evidence="1">
    <location>
        <begin position="8"/>
        <end position="61"/>
    </location>
</feature>
<keyword evidence="3" id="KW-1185">Reference proteome</keyword>
<gene>
    <name evidence="2" type="ORF">ACFO60_16295</name>
</gene>
<evidence type="ECO:0000259" key="1">
    <source>
        <dbReference type="Pfam" id="PF04149"/>
    </source>
</evidence>
<protein>
    <submittedName>
        <fullName evidence="2">DUF397 domain-containing protein</fullName>
    </submittedName>
</protein>
<proteinExistence type="predicted"/>
<dbReference type="RefSeq" id="WP_380841122.1">
    <property type="nucleotide sequence ID" value="NZ_JBHSFP010000009.1"/>
</dbReference>
<dbReference type="EMBL" id="JBHSFP010000009">
    <property type="protein sequence ID" value="MFC4532334.1"/>
    <property type="molecule type" value="Genomic_DNA"/>
</dbReference>